<comment type="caution">
    <text evidence="2">The sequence shown here is derived from an EMBL/GenBank/DDBJ whole genome shotgun (WGS) entry which is preliminary data.</text>
</comment>
<gene>
    <name evidence="2" type="ORF">EVAR_43358_1</name>
</gene>
<sequence>MQQLKNEVLTVTRLVWIVKNNQVWSERTKYINDKDAHHWGDVVCTRSVIKLIILISLSKTEDEARYLCSRCRGRCRGRRRRPEAANERQTARERPALPPAAAADRDDNVPLL</sequence>
<evidence type="ECO:0000313" key="2">
    <source>
        <dbReference type="EMBL" id="GBP53072.1"/>
    </source>
</evidence>
<evidence type="ECO:0000313" key="3">
    <source>
        <dbReference type="Proteomes" id="UP000299102"/>
    </source>
</evidence>
<organism evidence="2 3">
    <name type="scientific">Eumeta variegata</name>
    <name type="common">Bagworm moth</name>
    <name type="synonym">Eumeta japonica</name>
    <dbReference type="NCBI Taxonomy" id="151549"/>
    <lineage>
        <taxon>Eukaryota</taxon>
        <taxon>Metazoa</taxon>
        <taxon>Ecdysozoa</taxon>
        <taxon>Arthropoda</taxon>
        <taxon>Hexapoda</taxon>
        <taxon>Insecta</taxon>
        <taxon>Pterygota</taxon>
        <taxon>Neoptera</taxon>
        <taxon>Endopterygota</taxon>
        <taxon>Lepidoptera</taxon>
        <taxon>Glossata</taxon>
        <taxon>Ditrysia</taxon>
        <taxon>Tineoidea</taxon>
        <taxon>Psychidae</taxon>
        <taxon>Oiketicinae</taxon>
        <taxon>Eumeta</taxon>
    </lineage>
</organism>
<reference evidence="2 3" key="1">
    <citation type="journal article" date="2019" name="Commun. Biol.">
        <title>The bagworm genome reveals a unique fibroin gene that provides high tensile strength.</title>
        <authorList>
            <person name="Kono N."/>
            <person name="Nakamura H."/>
            <person name="Ohtoshi R."/>
            <person name="Tomita M."/>
            <person name="Numata K."/>
            <person name="Arakawa K."/>
        </authorList>
    </citation>
    <scope>NUCLEOTIDE SEQUENCE [LARGE SCALE GENOMIC DNA]</scope>
</reference>
<dbReference type="EMBL" id="BGZK01000615">
    <property type="protein sequence ID" value="GBP53072.1"/>
    <property type="molecule type" value="Genomic_DNA"/>
</dbReference>
<keyword evidence="3" id="KW-1185">Reference proteome</keyword>
<name>A0A4C1WR97_EUMVA</name>
<dbReference type="AlphaFoldDB" id="A0A4C1WR97"/>
<dbReference type="Proteomes" id="UP000299102">
    <property type="component" value="Unassembled WGS sequence"/>
</dbReference>
<accession>A0A4C1WR97</accession>
<evidence type="ECO:0000256" key="1">
    <source>
        <dbReference type="SAM" id="MobiDB-lite"/>
    </source>
</evidence>
<feature type="region of interest" description="Disordered" evidence="1">
    <location>
        <begin position="77"/>
        <end position="112"/>
    </location>
</feature>
<feature type="compositionally biased region" description="Basic and acidic residues" evidence="1">
    <location>
        <begin position="82"/>
        <end position="95"/>
    </location>
</feature>
<feature type="compositionally biased region" description="Basic and acidic residues" evidence="1">
    <location>
        <begin position="103"/>
        <end position="112"/>
    </location>
</feature>
<protein>
    <submittedName>
        <fullName evidence="2">Uncharacterized protein</fullName>
    </submittedName>
</protein>
<proteinExistence type="predicted"/>